<dbReference type="Gene3D" id="2.60.40.1120">
    <property type="entry name" value="Carboxypeptidase-like, regulatory domain"/>
    <property type="match status" value="1"/>
</dbReference>
<evidence type="ECO:0000313" key="9">
    <source>
        <dbReference type="Proteomes" id="UP001383192"/>
    </source>
</evidence>
<feature type="signal peptide" evidence="5">
    <location>
        <begin position="1"/>
        <end position="21"/>
    </location>
</feature>
<evidence type="ECO:0000256" key="4">
    <source>
        <dbReference type="ARBA" id="ARBA00023326"/>
    </source>
</evidence>
<dbReference type="SUPFAM" id="SSF49452">
    <property type="entry name" value="Starch-binding domain-like"/>
    <property type="match status" value="1"/>
</dbReference>
<sequence>MFKLASLVYAALLFPTLHVWGFGVTTSGNSLIVDTSGGLVFTVDKSNGDVTSMKFNGIEAQDSGSKKSHIGSGIGASCSWVQTGNSNNYIKITCTAGSLTQYYVAQYKTPAIHMATYITAEPSVGELRFIARLSNSAVPNGYTAASIRSNSGAIEGSDVFTVNGQTRSKFYSSRQFIDDQVIPGTGYESASGGPFFRDINNQGGDQQELYFYMNSGHTQTESYRMGLHGPYALWFTTGSAPSADYDLLFWEGLGINGLVPKSGRGRVTGKASGISSQFSSYQSVGFSNSQAQYWARTDSSGNFVSPYMKPGTYTMTRKH</sequence>
<evidence type="ECO:0000256" key="2">
    <source>
        <dbReference type="ARBA" id="ARBA00023277"/>
    </source>
</evidence>
<dbReference type="GO" id="GO:0016837">
    <property type="term" value="F:carbon-oxygen lyase activity, acting on polysaccharides"/>
    <property type="evidence" value="ECO:0007669"/>
    <property type="project" value="InterPro"/>
</dbReference>
<keyword evidence="2" id="KW-0119">Carbohydrate metabolism</keyword>
<keyword evidence="5" id="KW-0732">Signal</keyword>
<dbReference type="GO" id="GO:0071555">
    <property type="term" value="P:cell wall organization"/>
    <property type="evidence" value="ECO:0007669"/>
    <property type="project" value="UniProtKB-KW"/>
</dbReference>
<feature type="domain" description="Rhamnogalacturonan lyase" evidence="7">
    <location>
        <begin position="263"/>
        <end position="316"/>
    </location>
</feature>
<evidence type="ECO:0000256" key="3">
    <source>
        <dbReference type="ARBA" id="ARBA00023316"/>
    </source>
</evidence>
<evidence type="ECO:0000256" key="5">
    <source>
        <dbReference type="SAM" id="SignalP"/>
    </source>
</evidence>
<evidence type="ECO:0000313" key="8">
    <source>
        <dbReference type="EMBL" id="KAK7042983.1"/>
    </source>
</evidence>
<dbReference type="PANTHER" id="PTHR36574">
    <property type="entry name" value="RHAMNOGALACTURONATE LYASE-RELATED"/>
    <property type="match status" value="1"/>
</dbReference>
<dbReference type="SUPFAM" id="SSF74650">
    <property type="entry name" value="Galactose mutarotase-like"/>
    <property type="match status" value="1"/>
</dbReference>
<evidence type="ECO:0000256" key="1">
    <source>
        <dbReference type="ARBA" id="ARBA00023157"/>
    </source>
</evidence>
<evidence type="ECO:0000259" key="7">
    <source>
        <dbReference type="Pfam" id="PF14686"/>
    </source>
</evidence>
<dbReference type="CDD" id="cd10320">
    <property type="entry name" value="RGL4_N"/>
    <property type="match status" value="1"/>
</dbReference>
<reference evidence="8 9" key="1">
    <citation type="submission" date="2024-01" db="EMBL/GenBank/DDBJ databases">
        <title>A draft genome for a cacao thread blight-causing isolate of Paramarasmius palmivorus.</title>
        <authorList>
            <person name="Baruah I.K."/>
            <person name="Bukari Y."/>
            <person name="Amoako-Attah I."/>
            <person name="Meinhardt L.W."/>
            <person name="Bailey B.A."/>
            <person name="Cohen S.P."/>
        </authorList>
    </citation>
    <scope>NUCLEOTIDE SEQUENCE [LARGE SCALE GENOMIC DNA]</scope>
    <source>
        <strain evidence="8 9">GH-12</strain>
    </source>
</reference>
<dbReference type="InterPro" id="IPR011013">
    <property type="entry name" value="Gal_mutarotase_sf_dom"/>
</dbReference>
<comment type="caution">
    <text evidence="8">The sequence shown here is derived from an EMBL/GenBank/DDBJ whole genome shotgun (WGS) entry which is preliminary data.</text>
</comment>
<keyword evidence="1" id="KW-1015">Disulfide bond</keyword>
<dbReference type="GO" id="GO:0045490">
    <property type="term" value="P:pectin catabolic process"/>
    <property type="evidence" value="ECO:0007669"/>
    <property type="project" value="TreeGrafter"/>
</dbReference>
<dbReference type="InterPro" id="IPR015364">
    <property type="entry name" value="RhgB_N"/>
</dbReference>
<protein>
    <recommendedName>
        <fullName evidence="10">Rhamnogalacturonan endolyase</fullName>
    </recommendedName>
</protein>
<dbReference type="InterPro" id="IPR014718">
    <property type="entry name" value="GH-type_carb-bd"/>
</dbReference>
<keyword evidence="3" id="KW-0961">Cell wall biogenesis/degradation</keyword>
<keyword evidence="4" id="KW-0624">Polysaccharide degradation</keyword>
<dbReference type="Pfam" id="PF09284">
    <property type="entry name" value="RhgB_N"/>
    <property type="match status" value="1"/>
</dbReference>
<accession>A0AAW0CVU4</accession>
<feature type="domain" description="Rhamnogalacturonase B N-terminal" evidence="6">
    <location>
        <begin position="22"/>
        <end position="257"/>
    </location>
</feature>
<keyword evidence="9" id="KW-1185">Reference proteome</keyword>
<name>A0AAW0CVU4_9AGAR</name>
<proteinExistence type="predicted"/>
<dbReference type="EMBL" id="JAYKXP010000030">
    <property type="protein sequence ID" value="KAK7042983.1"/>
    <property type="molecule type" value="Genomic_DNA"/>
</dbReference>
<dbReference type="Proteomes" id="UP001383192">
    <property type="component" value="Unassembled WGS sequence"/>
</dbReference>
<gene>
    <name evidence="8" type="ORF">VNI00_008720</name>
</gene>
<dbReference type="GO" id="GO:0030246">
    <property type="term" value="F:carbohydrate binding"/>
    <property type="evidence" value="ECO:0007669"/>
    <property type="project" value="InterPro"/>
</dbReference>
<dbReference type="InterPro" id="IPR029413">
    <property type="entry name" value="RG-lyase_II"/>
</dbReference>
<dbReference type="InterPro" id="IPR016590">
    <property type="entry name" value="Rhamnogalacturonase_B"/>
</dbReference>
<dbReference type="Pfam" id="PF14686">
    <property type="entry name" value="fn3_3"/>
    <property type="match status" value="1"/>
</dbReference>
<evidence type="ECO:0008006" key="10">
    <source>
        <dbReference type="Google" id="ProtNLM"/>
    </source>
</evidence>
<feature type="chain" id="PRO_5043530408" description="Rhamnogalacturonan endolyase" evidence="5">
    <location>
        <begin position="22"/>
        <end position="319"/>
    </location>
</feature>
<dbReference type="PANTHER" id="PTHR36574:SF1">
    <property type="entry name" value="RHAMNOGALACTURONATE LYASE-RELATED"/>
    <property type="match status" value="1"/>
</dbReference>
<dbReference type="InterPro" id="IPR013784">
    <property type="entry name" value="Carb-bd-like_fold"/>
</dbReference>
<dbReference type="Gene3D" id="2.70.98.10">
    <property type="match status" value="1"/>
</dbReference>
<dbReference type="AlphaFoldDB" id="A0AAW0CVU4"/>
<organism evidence="8 9">
    <name type="scientific">Paramarasmius palmivorus</name>
    <dbReference type="NCBI Taxonomy" id="297713"/>
    <lineage>
        <taxon>Eukaryota</taxon>
        <taxon>Fungi</taxon>
        <taxon>Dikarya</taxon>
        <taxon>Basidiomycota</taxon>
        <taxon>Agaricomycotina</taxon>
        <taxon>Agaricomycetes</taxon>
        <taxon>Agaricomycetidae</taxon>
        <taxon>Agaricales</taxon>
        <taxon>Marasmiineae</taxon>
        <taxon>Marasmiaceae</taxon>
        <taxon>Paramarasmius</taxon>
    </lineage>
</organism>
<evidence type="ECO:0000259" key="6">
    <source>
        <dbReference type="Pfam" id="PF09284"/>
    </source>
</evidence>